<organism evidence="1">
    <name type="scientific">Anguilla anguilla</name>
    <name type="common">European freshwater eel</name>
    <name type="synonym">Muraena anguilla</name>
    <dbReference type="NCBI Taxonomy" id="7936"/>
    <lineage>
        <taxon>Eukaryota</taxon>
        <taxon>Metazoa</taxon>
        <taxon>Chordata</taxon>
        <taxon>Craniata</taxon>
        <taxon>Vertebrata</taxon>
        <taxon>Euteleostomi</taxon>
        <taxon>Actinopterygii</taxon>
        <taxon>Neopterygii</taxon>
        <taxon>Teleostei</taxon>
        <taxon>Anguilliformes</taxon>
        <taxon>Anguillidae</taxon>
        <taxon>Anguilla</taxon>
    </lineage>
</organism>
<evidence type="ECO:0000313" key="1">
    <source>
        <dbReference type="EMBL" id="JAH52074.1"/>
    </source>
</evidence>
<protein>
    <submittedName>
        <fullName evidence="1">Uncharacterized protein</fullName>
    </submittedName>
</protein>
<reference evidence="1" key="2">
    <citation type="journal article" date="2015" name="Fish Shellfish Immunol.">
        <title>Early steps in the European eel (Anguilla anguilla)-Vibrio vulnificus interaction in the gills: Role of the RtxA13 toxin.</title>
        <authorList>
            <person name="Callol A."/>
            <person name="Pajuelo D."/>
            <person name="Ebbesson L."/>
            <person name="Teles M."/>
            <person name="MacKenzie S."/>
            <person name="Amaro C."/>
        </authorList>
    </citation>
    <scope>NUCLEOTIDE SEQUENCE</scope>
</reference>
<reference evidence="1" key="1">
    <citation type="submission" date="2014-11" db="EMBL/GenBank/DDBJ databases">
        <authorList>
            <person name="Amaro Gonzalez C."/>
        </authorList>
    </citation>
    <scope>NUCLEOTIDE SEQUENCE</scope>
</reference>
<accession>A0A0E9TEG1</accession>
<proteinExistence type="predicted"/>
<sequence length="36" mass="4404">MYSKQIIYYISNRDFLKKTCSLEIGAQKDWIKSFER</sequence>
<dbReference type="EMBL" id="GBXM01056503">
    <property type="protein sequence ID" value="JAH52074.1"/>
    <property type="molecule type" value="Transcribed_RNA"/>
</dbReference>
<dbReference type="AlphaFoldDB" id="A0A0E9TEG1"/>
<name>A0A0E9TEG1_ANGAN</name>